<accession>A0A0S2INA6</accession>
<dbReference type="AlphaFoldDB" id="A0A0S2INA6"/>
<protein>
    <submittedName>
        <fullName evidence="1">Uncharacterized protein</fullName>
    </submittedName>
</protein>
<dbReference type="EMBL" id="CP012029">
    <property type="protein sequence ID" value="ALO25128.1"/>
    <property type="molecule type" value="Genomic_DNA"/>
</dbReference>
<name>A0A0S2INA6_LEPBO</name>
<gene>
    <name evidence="1" type="ORF">LBBP_00800</name>
</gene>
<sequence length="43" mass="4939">MKNGHRGQYFSQSNEGSIRFRSIAKYSHKSSVNNEHSIAHNAY</sequence>
<proteinExistence type="predicted"/>
<dbReference type="Proteomes" id="UP000058857">
    <property type="component" value="Chromosome 1"/>
</dbReference>
<reference evidence="1 2" key="1">
    <citation type="journal article" date="2015" name="PLoS Negl. Trop. Dis.">
        <title>Distribution of Plasmids in Distinct Leptospira Pathogenic Species.</title>
        <authorList>
            <person name="Wang Y."/>
            <person name="Zhuang X."/>
            <person name="Zhong Y."/>
            <person name="Zhang C."/>
            <person name="Zhang Y."/>
            <person name="Zeng L."/>
            <person name="Zhu Y."/>
            <person name="He P."/>
            <person name="Dong K."/>
            <person name="Pal U."/>
            <person name="Guo X."/>
            <person name="Qin J."/>
        </authorList>
    </citation>
    <scope>NUCLEOTIDE SEQUENCE [LARGE SCALE GENOMIC DNA]</scope>
    <source>
        <strain evidence="1 2">56604</strain>
    </source>
</reference>
<organism evidence="1">
    <name type="scientific">Leptospira borgpetersenii serovar Ballum</name>
    <dbReference type="NCBI Taxonomy" id="280505"/>
    <lineage>
        <taxon>Bacteria</taxon>
        <taxon>Pseudomonadati</taxon>
        <taxon>Spirochaetota</taxon>
        <taxon>Spirochaetia</taxon>
        <taxon>Leptospirales</taxon>
        <taxon>Leptospiraceae</taxon>
        <taxon>Leptospira</taxon>
    </lineage>
</organism>
<evidence type="ECO:0000313" key="1">
    <source>
        <dbReference type="EMBL" id="ALO25128.1"/>
    </source>
</evidence>
<evidence type="ECO:0000313" key="2">
    <source>
        <dbReference type="Proteomes" id="UP000058857"/>
    </source>
</evidence>